<dbReference type="OrthoDB" id="62952at2759"/>
<proteinExistence type="predicted"/>
<dbReference type="Proteomes" id="UP000756132">
    <property type="component" value="Chromosome 12"/>
</dbReference>
<evidence type="ECO:0000313" key="1">
    <source>
        <dbReference type="EMBL" id="UJO24725.1"/>
    </source>
</evidence>
<reference evidence="1" key="2">
    <citation type="journal article" date="2022" name="Microb. Genom.">
        <title>A chromosome-scale genome assembly of the tomato pathogen Cladosporium fulvum reveals a compartmentalized genome architecture and the presence of a dispensable chromosome.</title>
        <authorList>
            <person name="Zaccaron A.Z."/>
            <person name="Chen L.H."/>
            <person name="Samaras A."/>
            <person name="Stergiopoulos I."/>
        </authorList>
    </citation>
    <scope>NUCLEOTIDE SEQUENCE</scope>
    <source>
        <strain evidence="1">Race5_Kim</strain>
    </source>
</reference>
<reference evidence="1" key="1">
    <citation type="submission" date="2021-12" db="EMBL/GenBank/DDBJ databases">
        <authorList>
            <person name="Zaccaron A."/>
            <person name="Stergiopoulos I."/>
        </authorList>
    </citation>
    <scope>NUCLEOTIDE SEQUENCE</scope>
    <source>
        <strain evidence="1">Race5_Kim</strain>
    </source>
</reference>
<dbReference type="AlphaFoldDB" id="A0A9Q8PLP7"/>
<dbReference type="GeneID" id="71993902"/>
<keyword evidence="2" id="KW-1185">Reference proteome</keyword>
<name>A0A9Q8PLP7_PASFU</name>
<evidence type="ECO:0000313" key="2">
    <source>
        <dbReference type="Proteomes" id="UP000756132"/>
    </source>
</evidence>
<accession>A0A9Q8PLP7</accession>
<organism evidence="1 2">
    <name type="scientific">Passalora fulva</name>
    <name type="common">Tomato leaf mold</name>
    <name type="synonym">Cladosporium fulvum</name>
    <dbReference type="NCBI Taxonomy" id="5499"/>
    <lineage>
        <taxon>Eukaryota</taxon>
        <taxon>Fungi</taxon>
        <taxon>Dikarya</taxon>
        <taxon>Ascomycota</taxon>
        <taxon>Pezizomycotina</taxon>
        <taxon>Dothideomycetes</taxon>
        <taxon>Dothideomycetidae</taxon>
        <taxon>Mycosphaerellales</taxon>
        <taxon>Mycosphaerellaceae</taxon>
        <taxon>Fulvia</taxon>
    </lineage>
</organism>
<dbReference type="RefSeq" id="XP_047769091.1">
    <property type="nucleotide sequence ID" value="XM_047913172.1"/>
</dbReference>
<sequence length="179" mass="19844">MATTDKAPPKTCHFLKLPTELRLNIYEDVIFDFDIPQSNCPTYADTTTQYLLPVLNTCTQIRTEAAKAYHARMQQILDGALSDLTDAVEEYEETGAAHHASSVYRFQLIDMAREKERKPRAHYKMVTLVVCGEMCMARSDMDGEGTSVLKGEGAKDVFGDCYVVSGIRQTYGGDAGGKT</sequence>
<dbReference type="KEGG" id="ffu:CLAFUR5_14024"/>
<protein>
    <submittedName>
        <fullName evidence="1">Uncharacterized protein</fullName>
    </submittedName>
</protein>
<gene>
    <name evidence="1" type="ORF">CLAFUR5_14024</name>
</gene>
<dbReference type="EMBL" id="CP090174">
    <property type="protein sequence ID" value="UJO24725.1"/>
    <property type="molecule type" value="Genomic_DNA"/>
</dbReference>